<feature type="chain" id="PRO_5006406417" description="Gram-positive cocci surface proteins LPxTG domain-containing protein" evidence="3">
    <location>
        <begin position="26"/>
        <end position="150"/>
    </location>
</feature>
<dbReference type="STRING" id="1423773.FD30_GL001721"/>
<evidence type="ECO:0000313" key="4">
    <source>
        <dbReference type="EMBL" id="KRK75907.1"/>
    </source>
</evidence>
<keyword evidence="5" id="KW-1185">Reference proteome</keyword>
<dbReference type="GeneID" id="84783492"/>
<keyword evidence="2" id="KW-1133">Transmembrane helix</keyword>
<proteinExistence type="predicted"/>
<evidence type="ECO:0000256" key="3">
    <source>
        <dbReference type="SAM" id="SignalP"/>
    </source>
</evidence>
<feature type="region of interest" description="Disordered" evidence="1">
    <location>
        <begin position="40"/>
        <end position="104"/>
    </location>
</feature>
<accession>A0A0R1K3F2</accession>
<evidence type="ECO:0000256" key="1">
    <source>
        <dbReference type="SAM" id="MobiDB-lite"/>
    </source>
</evidence>
<sequence length="150" mass="15310">MRLKWIGWLLVGLLWCWGGVTPVQAATDAQQSQYQVKLTPSASSVTSGSDGNLVSGGSGATGSTGSTESTDHHPSVPGDSAGSAASPSATTGQQAASAQPTGRLPQLSEGQWLGLASLLGIILCLMLGVWHLSRRGATSASQPKNPKKRS</sequence>
<dbReference type="Proteomes" id="UP000051162">
    <property type="component" value="Unassembled WGS sequence"/>
</dbReference>
<evidence type="ECO:0000256" key="2">
    <source>
        <dbReference type="SAM" id="Phobius"/>
    </source>
</evidence>
<reference evidence="4 5" key="1">
    <citation type="journal article" date="2015" name="Genome Announc.">
        <title>Expanding the biotechnology potential of lactobacilli through comparative genomics of 213 strains and associated genera.</title>
        <authorList>
            <person name="Sun Z."/>
            <person name="Harris H.M."/>
            <person name="McCann A."/>
            <person name="Guo C."/>
            <person name="Argimon S."/>
            <person name="Zhang W."/>
            <person name="Yang X."/>
            <person name="Jeffery I.B."/>
            <person name="Cooney J.C."/>
            <person name="Kagawa T.F."/>
            <person name="Liu W."/>
            <person name="Song Y."/>
            <person name="Salvetti E."/>
            <person name="Wrobel A."/>
            <person name="Rasinkangas P."/>
            <person name="Parkhill J."/>
            <person name="Rea M.C."/>
            <person name="O'Sullivan O."/>
            <person name="Ritari J."/>
            <person name="Douillard F.P."/>
            <person name="Paul Ross R."/>
            <person name="Yang R."/>
            <person name="Briner A.E."/>
            <person name="Felis G.E."/>
            <person name="de Vos W.M."/>
            <person name="Barrangou R."/>
            <person name="Klaenhammer T.R."/>
            <person name="Caufield P.W."/>
            <person name="Cui Y."/>
            <person name="Zhang H."/>
            <person name="O'Toole P.W."/>
        </authorList>
    </citation>
    <scope>NUCLEOTIDE SEQUENCE [LARGE SCALE GENOMIC DNA]</scope>
    <source>
        <strain evidence="4 5">DSM 19117</strain>
    </source>
</reference>
<keyword evidence="3" id="KW-0732">Signal</keyword>
<feature type="compositionally biased region" description="Polar residues" evidence="1">
    <location>
        <begin position="40"/>
        <end position="52"/>
    </location>
</feature>
<dbReference type="AlphaFoldDB" id="A0A0R1K3F2"/>
<keyword evidence="2" id="KW-0812">Transmembrane</keyword>
<evidence type="ECO:0000313" key="5">
    <source>
        <dbReference type="Proteomes" id="UP000051162"/>
    </source>
</evidence>
<feature type="signal peptide" evidence="3">
    <location>
        <begin position="1"/>
        <end position="25"/>
    </location>
</feature>
<comment type="caution">
    <text evidence="4">The sequence shown here is derived from an EMBL/GenBank/DDBJ whole genome shotgun (WGS) entry which is preliminary data.</text>
</comment>
<feature type="compositionally biased region" description="Low complexity" evidence="1">
    <location>
        <begin position="80"/>
        <end position="102"/>
    </location>
</feature>
<gene>
    <name evidence="4" type="ORF">FD30_GL001721</name>
</gene>
<name>A0A0R1K3F2_9LACO</name>
<organism evidence="4 5">
    <name type="scientific">Levilactobacillus namurensis DSM 19117</name>
    <dbReference type="NCBI Taxonomy" id="1423773"/>
    <lineage>
        <taxon>Bacteria</taxon>
        <taxon>Bacillati</taxon>
        <taxon>Bacillota</taxon>
        <taxon>Bacilli</taxon>
        <taxon>Lactobacillales</taxon>
        <taxon>Lactobacillaceae</taxon>
        <taxon>Levilactobacillus</taxon>
    </lineage>
</organism>
<protein>
    <recommendedName>
        <fullName evidence="6">Gram-positive cocci surface proteins LPxTG domain-containing protein</fullName>
    </recommendedName>
</protein>
<dbReference type="PATRIC" id="fig|1423773.3.peg.1766"/>
<dbReference type="EMBL" id="AZDT01000028">
    <property type="protein sequence ID" value="KRK75907.1"/>
    <property type="molecule type" value="Genomic_DNA"/>
</dbReference>
<feature type="transmembrane region" description="Helical" evidence="2">
    <location>
        <begin position="112"/>
        <end position="132"/>
    </location>
</feature>
<keyword evidence="2" id="KW-0472">Membrane</keyword>
<evidence type="ECO:0008006" key="6">
    <source>
        <dbReference type="Google" id="ProtNLM"/>
    </source>
</evidence>
<dbReference type="RefSeq" id="WP_056944193.1">
    <property type="nucleotide sequence ID" value="NZ_AZDT01000028.1"/>
</dbReference>